<dbReference type="SUPFAM" id="SSF52540">
    <property type="entry name" value="P-loop containing nucleoside triphosphate hydrolases"/>
    <property type="match status" value="1"/>
</dbReference>
<dbReference type="EMBL" id="FMZE01000004">
    <property type="protein sequence ID" value="SDC82455.1"/>
    <property type="molecule type" value="Genomic_DNA"/>
</dbReference>
<dbReference type="Proteomes" id="UP000199494">
    <property type="component" value="Unassembled WGS sequence"/>
</dbReference>
<protein>
    <submittedName>
        <fullName evidence="1">Uncharacterized protein</fullName>
    </submittedName>
</protein>
<reference evidence="1 2" key="1">
    <citation type="submission" date="2016-10" db="EMBL/GenBank/DDBJ databases">
        <authorList>
            <person name="de Groot N.N."/>
        </authorList>
    </citation>
    <scope>NUCLEOTIDE SEQUENCE [LARGE SCALE GENOMIC DNA]</scope>
    <source>
        <strain evidence="1 2">CGMCC 4.5506</strain>
    </source>
</reference>
<sequence length="418" mass="45096">MRIADLTWSLLDQALEAYADSPRATQWLLRQKARFSEPVRLVVAGPSGSGRSTIINAIAGEEIVRSEAREPAWYHIPATRSQPELTLVDAPPVEDGAGLAENVCMEADGVLYLIGHPHNAELSFLRTLADHPVAREAPVNSLIVLSRADELGGGRVDSLISARQVARRYRKNAEFTGLCQDIVAVAGLVASAARTMRDSEFDMLAALASVPKAELEPVLLSAERFMGEPAREQLLARFGLFGIRLATTLLRGGVDSRQALATQLVKRCGLGELKESITAYFTERADVLKARSALIGLEVVLRMEPRPSAGALVAGLERTLANAHEFHELRLLAALRTGRASLPPELREEALRLIGGYGTSTPARLGVEAGEAELRDTAIAALRMWQEYAENPVLGSAERRAAAVVVRSCEAMSTVGAQ</sequence>
<dbReference type="Gene3D" id="3.40.50.300">
    <property type="entry name" value="P-loop containing nucleotide triphosphate hydrolases"/>
    <property type="match status" value="1"/>
</dbReference>
<gene>
    <name evidence="1" type="ORF">SAMN05421630_1047</name>
</gene>
<dbReference type="RefSeq" id="WP_091802625.1">
    <property type="nucleotide sequence ID" value="NZ_CP016353.1"/>
</dbReference>
<dbReference type="OrthoDB" id="4379468at2"/>
<name>A0A222VWX6_9PSEU</name>
<dbReference type="KEGG" id="pmad:BAY61_29640"/>
<keyword evidence="2" id="KW-1185">Reference proteome</keyword>
<dbReference type="AlphaFoldDB" id="A0A222VWX6"/>
<dbReference type="STRING" id="530584.SAMN05421630_1047"/>
<organism evidence="1 2">
    <name type="scientific">Prauserella marina</name>
    <dbReference type="NCBI Taxonomy" id="530584"/>
    <lineage>
        <taxon>Bacteria</taxon>
        <taxon>Bacillati</taxon>
        <taxon>Actinomycetota</taxon>
        <taxon>Actinomycetes</taxon>
        <taxon>Pseudonocardiales</taxon>
        <taxon>Pseudonocardiaceae</taxon>
        <taxon>Prauserella</taxon>
    </lineage>
</organism>
<evidence type="ECO:0000313" key="1">
    <source>
        <dbReference type="EMBL" id="SDC82455.1"/>
    </source>
</evidence>
<evidence type="ECO:0000313" key="2">
    <source>
        <dbReference type="Proteomes" id="UP000199494"/>
    </source>
</evidence>
<accession>A0A222VWX6</accession>
<dbReference type="InterPro" id="IPR027417">
    <property type="entry name" value="P-loop_NTPase"/>
</dbReference>
<proteinExistence type="predicted"/>